<organism evidence="1 2">
    <name type="scientific">Albugo candida</name>
    <dbReference type="NCBI Taxonomy" id="65357"/>
    <lineage>
        <taxon>Eukaryota</taxon>
        <taxon>Sar</taxon>
        <taxon>Stramenopiles</taxon>
        <taxon>Oomycota</taxon>
        <taxon>Peronosporomycetes</taxon>
        <taxon>Albuginales</taxon>
        <taxon>Albuginaceae</taxon>
        <taxon>Albugo</taxon>
    </lineage>
</organism>
<evidence type="ECO:0000313" key="2">
    <source>
        <dbReference type="Proteomes" id="UP000053237"/>
    </source>
</evidence>
<dbReference type="EMBL" id="CAIX01000268">
    <property type="protein sequence ID" value="CCI49031.1"/>
    <property type="molecule type" value="Genomic_DNA"/>
</dbReference>
<dbReference type="Proteomes" id="UP000053237">
    <property type="component" value="Unassembled WGS sequence"/>
</dbReference>
<name>A0A024GQH5_9STRA</name>
<evidence type="ECO:0000313" key="1">
    <source>
        <dbReference type="EMBL" id="CCI49031.1"/>
    </source>
</evidence>
<gene>
    <name evidence="1" type="ORF">BN9_102850</name>
</gene>
<protein>
    <submittedName>
        <fullName evidence="1">Uncharacterized protein</fullName>
    </submittedName>
</protein>
<reference evidence="1 2" key="1">
    <citation type="submission" date="2012-05" db="EMBL/GenBank/DDBJ databases">
        <title>Recombination and specialization in a pathogen metapopulation.</title>
        <authorList>
            <person name="Gardiner A."/>
            <person name="Kemen E."/>
            <person name="Schultz-Larsen T."/>
            <person name="MacLean D."/>
            <person name="Van Oosterhout C."/>
            <person name="Jones J.D.G."/>
        </authorList>
    </citation>
    <scope>NUCLEOTIDE SEQUENCE [LARGE SCALE GENOMIC DNA]</scope>
    <source>
        <strain evidence="1 2">Ac Nc2</strain>
    </source>
</reference>
<dbReference type="AlphaFoldDB" id="A0A024GQH5"/>
<dbReference type="InParanoid" id="A0A024GQH5"/>
<proteinExistence type="predicted"/>
<comment type="caution">
    <text evidence="1">The sequence shown here is derived from an EMBL/GenBank/DDBJ whole genome shotgun (WGS) entry which is preliminary data.</text>
</comment>
<keyword evidence="2" id="KW-1185">Reference proteome</keyword>
<sequence>MDTWKSIGECGSVSSPRHNHKTLGVRKKDANCNLSKTYAYICNIYSLFNSIKKKGKMSHRILSTLARKAILRGIQMNTNKVRAKPYAITKLPIFYIVPFHERFCTMNLI</sequence>
<accession>A0A024GQH5</accession>